<dbReference type="Gene3D" id="1.10.10.60">
    <property type="entry name" value="Homeodomain-like"/>
    <property type="match status" value="1"/>
</dbReference>
<evidence type="ECO:0000259" key="2">
    <source>
        <dbReference type="Pfam" id="PF13837"/>
    </source>
</evidence>
<feature type="region of interest" description="Disordered" evidence="1">
    <location>
        <begin position="1"/>
        <end position="80"/>
    </location>
</feature>
<sequence>MDDMEDDARYPPKSFSLNRQNPSHRHKHPARAAPYHRPLPTRYDQPMVEDDDEDDENEHEDFNDDNDEGENGYDENDIVGYPRIPKKRKVVVAPGSYEFAPRFKLSYGSRGSGSSGEEWSEHETFVLLEVWGDKFLQLGRNSLRSEEWHEVAEKVSEELKTERSVTQCRSVLDKLKRKYKKEKTKMDEMGMGSCKWPYFKKMDMLMASSARQEYGLACGVDSGEYVFMNTRVYLNRSNGFDEMRDSPGESESDDDEEEEEFGGGGAAAEDEEDETSFRVLADSIQKFGKIYEKIENSKRQQMMELEKMRLDFNRELELQKKQILERAQAEIAKIQEGDEDETDTSTENLKRTKCDESERKRGSNKHEPHQSDIEEKLQEDESALGSVEGNLTMDGIIKSKEKGKKKFDNPGKDGDILIECTSFGGNIVYMLIKRSSQ</sequence>
<feature type="compositionally biased region" description="Acidic residues" evidence="1">
    <location>
        <begin position="47"/>
        <end position="77"/>
    </location>
</feature>
<feature type="compositionally biased region" description="Basic and acidic residues" evidence="1">
    <location>
        <begin position="348"/>
        <end position="376"/>
    </location>
</feature>
<feature type="compositionally biased region" description="Acidic residues" evidence="1">
    <location>
        <begin position="248"/>
        <end position="261"/>
    </location>
</feature>
<evidence type="ECO:0000313" key="3">
    <source>
        <dbReference type="EMBL" id="WVZ15832.1"/>
    </source>
</evidence>
<organism evidence="3 4">
    <name type="scientific">Vigna mungo</name>
    <name type="common">Black gram</name>
    <name type="synonym">Phaseolus mungo</name>
    <dbReference type="NCBI Taxonomy" id="3915"/>
    <lineage>
        <taxon>Eukaryota</taxon>
        <taxon>Viridiplantae</taxon>
        <taxon>Streptophyta</taxon>
        <taxon>Embryophyta</taxon>
        <taxon>Tracheophyta</taxon>
        <taxon>Spermatophyta</taxon>
        <taxon>Magnoliopsida</taxon>
        <taxon>eudicotyledons</taxon>
        <taxon>Gunneridae</taxon>
        <taxon>Pentapetalae</taxon>
        <taxon>rosids</taxon>
        <taxon>fabids</taxon>
        <taxon>Fabales</taxon>
        <taxon>Fabaceae</taxon>
        <taxon>Papilionoideae</taxon>
        <taxon>50 kb inversion clade</taxon>
        <taxon>NPAAA clade</taxon>
        <taxon>indigoferoid/millettioid clade</taxon>
        <taxon>Phaseoleae</taxon>
        <taxon>Vigna</taxon>
    </lineage>
</organism>
<dbReference type="InterPro" id="IPR044822">
    <property type="entry name" value="Myb_DNA-bind_4"/>
</dbReference>
<reference evidence="3 4" key="1">
    <citation type="journal article" date="2023" name="Life. Sci Alliance">
        <title>Evolutionary insights into 3D genome organization and epigenetic landscape of Vigna mungo.</title>
        <authorList>
            <person name="Junaid A."/>
            <person name="Singh B."/>
            <person name="Bhatia S."/>
        </authorList>
    </citation>
    <scope>NUCLEOTIDE SEQUENCE [LARGE SCALE GENOMIC DNA]</scope>
    <source>
        <strain evidence="3">Urdbean</strain>
    </source>
</reference>
<dbReference type="Pfam" id="PF13837">
    <property type="entry name" value="Myb_DNA-bind_4"/>
    <property type="match status" value="1"/>
</dbReference>
<feature type="region of interest" description="Disordered" evidence="1">
    <location>
        <begin position="238"/>
        <end position="275"/>
    </location>
</feature>
<dbReference type="AlphaFoldDB" id="A0AAQ3NW14"/>
<dbReference type="PANTHER" id="PTHR31307:SF8">
    <property type="entry name" value="ALCOHOL DEHYDROGENASE TRANSCRIPTION FACTOR MYB_SANT-LIKE FAMILY PROTEIN"/>
    <property type="match status" value="1"/>
</dbReference>
<keyword evidence="4" id="KW-1185">Reference proteome</keyword>
<dbReference type="GO" id="GO:0000976">
    <property type="term" value="F:transcription cis-regulatory region binding"/>
    <property type="evidence" value="ECO:0007669"/>
    <property type="project" value="TreeGrafter"/>
</dbReference>
<dbReference type="Proteomes" id="UP001374535">
    <property type="component" value="Chromosome 4"/>
</dbReference>
<evidence type="ECO:0000256" key="1">
    <source>
        <dbReference type="SAM" id="MobiDB-lite"/>
    </source>
</evidence>
<protein>
    <recommendedName>
        <fullName evidence="2">Myb/SANT-like DNA-binding domain-containing protein</fullName>
    </recommendedName>
</protein>
<dbReference type="PANTHER" id="PTHR31307">
    <property type="entry name" value="TRIHELIX TRANSCRIPTION FACTOR ASIL2"/>
    <property type="match status" value="1"/>
</dbReference>
<proteinExistence type="predicted"/>
<feature type="domain" description="Myb/SANT-like DNA-binding" evidence="2">
    <location>
        <begin position="117"/>
        <end position="205"/>
    </location>
</feature>
<dbReference type="GO" id="GO:0005634">
    <property type="term" value="C:nucleus"/>
    <property type="evidence" value="ECO:0007669"/>
    <property type="project" value="TreeGrafter"/>
</dbReference>
<accession>A0AAQ3NW14</accession>
<evidence type="ECO:0000313" key="4">
    <source>
        <dbReference type="Proteomes" id="UP001374535"/>
    </source>
</evidence>
<gene>
    <name evidence="3" type="ORF">V8G54_013398</name>
</gene>
<dbReference type="EMBL" id="CP144697">
    <property type="protein sequence ID" value="WVZ15832.1"/>
    <property type="molecule type" value="Genomic_DNA"/>
</dbReference>
<name>A0AAQ3NW14_VIGMU</name>
<dbReference type="InterPro" id="IPR044823">
    <property type="entry name" value="ASIL1/2-like"/>
</dbReference>
<feature type="region of interest" description="Disordered" evidence="1">
    <location>
        <begin position="332"/>
        <end position="411"/>
    </location>
</feature>